<dbReference type="Proteomes" id="UP000228867">
    <property type="component" value="Unassembled WGS sequence"/>
</dbReference>
<dbReference type="Pfam" id="PF18905">
    <property type="entry name" value="DUF5661"/>
    <property type="match status" value="1"/>
</dbReference>
<comment type="caution">
    <text evidence="1">The sequence shown here is derived from an EMBL/GenBank/DDBJ whole genome shotgun (WGS) entry which is preliminary data.</text>
</comment>
<proteinExistence type="predicted"/>
<protein>
    <submittedName>
        <fullName evidence="1">Uncharacterized protein</fullName>
    </submittedName>
</protein>
<reference evidence="1 2" key="1">
    <citation type="submission" date="2017-09" db="EMBL/GenBank/DDBJ databases">
        <title>Depth-based differentiation of microbial function through sediment-hosted aquifers and enrichment of novel symbionts in the deep terrestrial subsurface.</title>
        <authorList>
            <person name="Probst A.J."/>
            <person name="Ladd B."/>
            <person name="Jarett J.K."/>
            <person name="Geller-Mcgrath D.E."/>
            <person name="Sieber C.M."/>
            <person name="Emerson J.B."/>
            <person name="Anantharaman K."/>
            <person name="Thomas B.C."/>
            <person name="Malmstrom R."/>
            <person name="Stieglmeier M."/>
            <person name="Klingl A."/>
            <person name="Woyke T."/>
            <person name="Ryan C.M."/>
            <person name="Banfield J.F."/>
        </authorList>
    </citation>
    <scope>NUCLEOTIDE SEQUENCE [LARGE SCALE GENOMIC DNA]</scope>
    <source>
        <strain evidence="1">CG11_big_fil_rev_8_21_14_0_20_38_23</strain>
    </source>
</reference>
<dbReference type="AlphaFoldDB" id="A0A2H0NBM8"/>
<accession>A0A2H0NBM8</accession>
<sequence>METKKHFTTDEARNVGEALGIDWSKFDVEQFRMGINVELEHGTRDLNTNVTNDDPIMTGKIALAHLNEFSDYYTRLEKLEKEAEKYWERK</sequence>
<evidence type="ECO:0000313" key="2">
    <source>
        <dbReference type="Proteomes" id="UP000228867"/>
    </source>
</evidence>
<name>A0A2H0NBM8_9BACT</name>
<organism evidence="1 2">
    <name type="scientific">Candidatus Jorgensenbacteria bacterium CG11_big_fil_rev_8_21_14_0_20_38_23</name>
    <dbReference type="NCBI Taxonomy" id="1974594"/>
    <lineage>
        <taxon>Bacteria</taxon>
        <taxon>Candidatus Joergenseniibacteriota</taxon>
    </lineage>
</organism>
<dbReference type="EMBL" id="PCWR01000059">
    <property type="protein sequence ID" value="PIR06287.1"/>
    <property type="molecule type" value="Genomic_DNA"/>
</dbReference>
<gene>
    <name evidence="1" type="ORF">COV54_02810</name>
</gene>
<dbReference type="InterPro" id="IPR043720">
    <property type="entry name" value="DUF5661"/>
</dbReference>
<evidence type="ECO:0000313" key="1">
    <source>
        <dbReference type="EMBL" id="PIR06287.1"/>
    </source>
</evidence>